<sequence>MPRTRVRLAEESDGRERCTTELGSRAVARSICLTSPHRPSVILHHSLPDLLPVRWGHHVHCSEKGIVVKKKAWEFLKKKVTYIGCGVSKEGIKVEPGLMEENQTAEYQSYAESWEKSAASSIIKGNRVW</sequence>
<accession>A0AAV7TAL1</accession>
<dbReference type="EMBL" id="JANPWB010000007">
    <property type="protein sequence ID" value="KAJ1173235.1"/>
    <property type="molecule type" value="Genomic_DNA"/>
</dbReference>
<dbReference type="Proteomes" id="UP001066276">
    <property type="component" value="Chromosome 4_1"/>
</dbReference>
<evidence type="ECO:0000313" key="1">
    <source>
        <dbReference type="EMBL" id="KAJ1173235.1"/>
    </source>
</evidence>
<comment type="caution">
    <text evidence="1">The sequence shown here is derived from an EMBL/GenBank/DDBJ whole genome shotgun (WGS) entry which is preliminary data.</text>
</comment>
<name>A0AAV7TAL1_PLEWA</name>
<keyword evidence="2" id="KW-1185">Reference proteome</keyword>
<proteinExistence type="predicted"/>
<gene>
    <name evidence="1" type="ORF">NDU88_005074</name>
</gene>
<evidence type="ECO:0000313" key="2">
    <source>
        <dbReference type="Proteomes" id="UP001066276"/>
    </source>
</evidence>
<organism evidence="1 2">
    <name type="scientific">Pleurodeles waltl</name>
    <name type="common">Iberian ribbed newt</name>
    <dbReference type="NCBI Taxonomy" id="8319"/>
    <lineage>
        <taxon>Eukaryota</taxon>
        <taxon>Metazoa</taxon>
        <taxon>Chordata</taxon>
        <taxon>Craniata</taxon>
        <taxon>Vertebrata</taxon>
        <taxon>Euteleostomi</taxon>
        <taxon>Amphibia</taxon>
        <taxon>Batrachia</taxon>
        <taxon>Caudata</taxon>
        <taxon>Salamandroidea</taxon>
        <taxon>Salamandridae</taxon>
        <taxon>Pleurodelinae</taxon>
        <taxon>Pleurodeles</taxon>
    </lineage>
</organism>
<protein>
    <submittedName>
        <fullName evidence="1">Uncharacterized protein</fullName>
    </submittedName>
</protein>
<dbReference type="AlphaFoldDB" id="A0AAV7TAL1"/>
<reference evidence="1" key="1">
    <citation type="journal article" date="2022" name="bioRxiv">
        <title>Sequencing and chromosome-scale assembly of the giantPleurodeles waltlgenome.</title>
        <authorList>
            <person name="Brown T."/>
            <person name="Elewa A."/>
            <person name="Iarovenko S."/>
            <person name="Subramanian E."/>
            <person name="Araus A.J."/>
            <person name="Petzold A."/>
            <person name="Susuki M."/>
            <person name="Suzuki K.-i.T."/>
            <person name="Hayashi T."/>
            <person name="Toyoda A."/>
            <person name="Oliveira C."/>
            <person name="Osipova E."/>
            <person name="Leigh N.D."/>
            <person name="Simon A."/>
            <person name="Yun M.H."/>
        </authorList>
    </citation>
    <scope>NUCLEOTIDE SEQUENCE</scope>
    <source>
        <strain evidence="1">20211129_DDA</strain>
        <tissue evidence="1">Liver</tissue>
    </source>
</reference>